<dbReference type="RefSeq" id="WP_119932489.1">
    <property type="nucleotide sequence ID" value="NZ_JAAVUN010000001.1"/>
</dbReference>
<keyword evidence="3 8" id="KW-0808">Transferase</keyword>
<dbReference type="InterPro" id="IPR002155">
    <property type="entry name" value="Thiolase"/>
</dbReference>
<dbReference type="PANTHER" id="PTHR18919">
    <property type="entry name" value="ACETYL-COA C-ACYLTRANSFERASE"/>
    <property type="match status" value="1"/>
</dbReference>
<dbReference type="PROSITE" id="PS00098">
    <property type="entry name" value="THIOLASE_1"/>
    <property type="match status" value="1"/>
</dbReference>
<name>A0A846TIZ5_9MICC</name>
<dbReference type="PROSITE" id="PS00099">
    <property type="entry name" value="THIOLASE_3"/>
    <property type="match status" value="1"/>
</dbReference>
<evidence type="ECO:0000256" key="4">
    <source>
        <dbReference type="ARBA" id="ARBA00023315"/>
    </source>
</evidence>
<dbReference type="NCBIfam" id="TIGR01930">
    <property type="entry name" value="AcCoA-C-Actrans"/>
    <property type="match status" value="1"/>
</dbReference>
<dbReference type="EMBL" id="JAAVUN010000001">
    <property type="protein sequence ID" value="NKE08453.1"/>
    <property type="molecule type" value="Genomic_DNA"/>
</dbReference>
<dbReference type="Proteomes" id="UP000521379">
    <property type="component" value="Unassembled WGS sequence"/>
</dbReference>
<dbReference type="EC" id="2.3.1.9" evidence="2"/>
<evidence type="ECO:0000256" key="7">
    <source>
        <dbReference type="PIRSR" id="PIRSR000429-1"/>
    </source>
</evidence>
<evidence type="ECO:0000259" key="10">
    <source>
        <dbReference type="Pfam" id="PF02803"/>
    </source>
</evidence>
<dbReference type="PIRSF" id="PIRSF000429">
    <property type="entry name" value="Ac-CoA_Ac_transf"/>
    <property type="match status" value="1"/>
</dbReference>
<proteinExistence type="inferred from homology"/>
<dbReference type="InterPro" id="IPR020617">
    <property type="entry name" value="Thiolase_C"/>
</dbReference>
<evidence type="ECO:0000256" key="1">
    <source>
        <dbReference type="ARBA" id="ARBA00010982"/>
    </source>
</evidence>
<feature type="domain" description="Thiolase C-terminal" evidence="10">
    <location>
        <begin position="287"/>
        <end position="406"/>
    </location>
</feature>
<dbReference type="PROSITE" id="PS00737">
    <property type="entry name" value="THIOLASE_2"/>
    <property type="match status" value="1"/>
</dbReference>
<feature type="domain" description="Thiolase N-terminal" evidence="9">
    <location>
        <begin position="20"/>
        <end position="279"/>
    </location>
</feature>
<evidence type="ECO:0000256" key="5">
    <source>
        <dbReference type="ARBA" id="ARBA00030755"/>
    </source>
</evidence>
<keyword evidence="12" id="KW-1185">Reference proteome</keyword>
<dbReference type="Pfam" id="PF02803">
    <property type="entry name" value="Thiolase_C"/>
    <property type="match status" value="1"/>
</dbReference>
<dbReference type="Gene3D" id="3.40.47.10">
    <property type="match status" value="2"/>
</dbReference>
<dbReference type="InterPro" id="IPR020613">
    <property type="entry name" value="Thiolase_CS"/>
</dbReference>
<dbReference type="InterPro" id="IPR020615">
    <property type="entry name" value="Thiolase_acyl_enz_int_AS"/>
</dbReference>
<feature type="active site" description="Proton acceptor" evidence="7">
    <location>
        <position position="395"/>
    </location>
</feature>
<dbReference type="Pfam" id="PF00108">
    <property type="entry name" value="Thiolase_N"/>
    <property type="match status" value="1"/>
</dbReference>
<gene>
    <name evidence="11" type="ORF">GTW58_00520</name>
</gene>
<sequence length="408" mass="41139">MTHHLNHGSAGAGETDGTDVVILGGARTPQGKLLGQLASLQATDLGAHAIQHALERSGVSGAQVEHVIMGHVVQAGCGQNPAKQSAVKAGFPMTVPAVTVNKVCLSGLVAVTDAARMIRAGEAHVVVAGGQESMTNAPHLLPGSRQGTAYGNVTMIDAVAHDGLVDAAENIAMGTLTERGNTERGLTRQSQDQVAARSHQLAGTAAADGVFAQEIAALQIPQRKGEPVTVDADQGIRPDATAESLAGLRPAFGADGTITAGNSSPLSDGACALVLASRSWAEEKGLSWLAAVGASGQVAGPDNSLHSQPSQAIKSAVDKAGWGVADLDFVEINEAFAAVSLQSLADLGYPLKQTNIHGGAIALGHPIGASGARLALTAALELSRRGHGKAAVSLCGGGGQGEALLLYR</sequence>
<protein>
    <recommendedName>
        <fullName evidence="6">Probable acetyl-CoA acetyltransferase</fullName>
        <ecNumber evidence="2">2.3.1.9</ecNumber>
    </recommendedName>
    <alternativeName>
        <fullName evidence="5">Acetoacetyl-CoA thiolase</fullName>
    </alternativeName>
</protein>
<keyword evidence="4 8" id="KW-0012">Acyltransferase</keyword>
<comment type="caution">
    <text evidence="11">The sequence shown here is derived from an EMBL/GenBank/DDBJ whole genome shotgun (WGS) entry which is preliminary data.</text>
</comment>
<dbReference type="GO" id="GO:0003985">
    <property type="term" value="F:acetyl-CoA C-acetyltransferase activity"/>
    <property type="evidence" value="ECO:0007669"/>
    <property type="project" value="UniProtKB-EC"/>
</dbReference>
<evidence type="ECO:0000256" key="3">
    <source>
        <dbReference type="ARBA" id="ARBA00022679"/>
    </source>
</evidence>
<dbReference type="InterPro" id="IPR016039">
    <property type="entry name" value="Thiolase-like"/>
</dbReference>
<evidence type="ECO:0000256" key="6">
    <source>
        <dbReference type="ARBA" id="ARBA00040529"/>
    </source>
</evidence>
<feature type="active site" description="Proton acceptor" evidence="7">
    <location>
        <position position="365"/>
    </location>
</feature>
<reference evidence="11 12" key="1">
    <citation type="submission" date="2020-02" db="EMBL/GenBank/DDBJ databases">
        <authorList>
            <person name="Sun Q."/>
        </authorList>
    </citation>
    <scope>NUCLEOTIDE SEQUENCE [LARGE SCALE GENOMIC DNA]</scope>
    <source>
        <strain evidence="11 12">YIM 13062</strain>
    </source>
</reference>
<dbReference type="InterPro" id="IPR020610">
    <property type="entry name" value="Thiolase_AS"/>
</dbReference>
<comment type="similarity">
    <text evidence="1 8">Belongs to the thiolase-like superfamily. Thiolase family.</text>
</comment>
<organism evidence="11 12">
    <name type="scientific">Kocuria subflava</name>
    <dbReference type="NCBI Taxonomy" id="1736139"/>
    <lineage>
        <taxon>Bacteria</taxon>
        <taxon>Bacillati</taxon>
        <taxon>Actinomycetota</taxon>
        <taxon>Actinomycetes</taxon>
        <taxon>Micrococcales</taxon>
        <taxon>Micrococcaceae</taxon>
        <taxon>Kocuria</taxon>
    </lineage>
</organism>
<feature type="active site" description="Acyl-thioester intermediate" evidence="7">
    <location>
        <position position="104"/>
    </location>
</feature>
<accession>A0A846TIZ5</accession>
<dbReference type="AlphaFoldDB" id="A0A846TIZ5"/>
<dbReference type="InterPro" id="IPR020616">
    <property type="entry name" value="Thiolase_N"/>
</dbReference>
<evidence type="ECO:0000256" key="2">
    <source>
        <dbReference type="ARBA" id="ARBA00012705"/>
    </source>
</evidence>
<evidence type="ECO:0000259" key="9">
    <source>
        <dbReference type="Pfam" id="PF00108"/>
    </source>
</evidence>
<dbReference type="SUPFAM" id="SSF53901">
    <property type="entry name" value="Thiolase-like"/>
    <property type="match status" value="2"/>
</dbReference>
<dbReference type="PANTHER" id="PTHR18919:SF107">
    <property type="entry name" value="ACETYL-COA ACETYLTRANSFERASE, CYTOSOLIC"/>
    <property type="match status" value="1"/>
</dbReference>
<dbReference type="CDD" id="cd00751">
    <property type="entry name" value="thiolase"/>
    <property type="match status" value="1"/>
</dbReference>
<evidence type="ECO:0000313" key="12">
    <source>
        <dbReference type="Proteomes" id="UP000521379"/>
    </source>
</evidence>
<evidence type="ECO:0000313" key="11">
    <source>
        <dbReference type="EMBL" id="NKE08453.1"/>
    </source>
</evidence>
<evidence type="ECO:0000256" key="8">
    <source>
        <dbReference type="RuleBase" id="RU003557"/>
    </source>
</evidence>